<keyword evidence="5" id="KW-1185">Reference proteome</keyword>
<sequence>MNTVQPMQKKNTFAISLLGLTESERRVVKSLCLLSSHRQRSYEVIGQTAQDRADILIADGQDREAMSALAAIRSTRTVPAVIVDATLEAADCDSQVRRPIAASRLLGVLDLLVTQKLNFFPELVIGGGGASTYAAGSGQLVDNAEPRPKRHTALVVDDSVTIRKQIELALRLHDIEAVCAETGEEALALLERQQFDIIFLDVVLPGQIDGYEICRSIKKNARHKSTPVIMLTGKSSPFDRVRGSLAGCNTYLAKPVENHTFNTVLKKYLKTLHVTLPV</sequence>
<name>A0A4R3MZQ6_9GAMM</name>
<dbReference type="Pfam" id="PF00072">
    <property type="entry name" value="Response_reg"/>
    <property type="match status" value="1"/>
</dbReference>
<accession>A0A4R3MZQ6</accession>
<protein>
    <submittedName>
        <fullName evidence="4">Twitching motility two-component system response regulator PilG</fullName>
    </submittedName>
</protein>
<dbReference type="SUPFAM" id="SSF52172">
    <property type="entry name" value="CheY-like"/>
    <property type="match status" value="1"/>
</dbReference>
<gene>
    <name evidence="4" type="ORF">EDC35_107147</name>
</gene>
<evidence type="ECO:0000313" key="4">
    <source>
        <dbReference type="EMBL" id="TCT19819.1"/>
    </source>
</evidence>
<dbReference type="EMBL" id="SMAO01000007">
    <property type="protein sequence ID" value="TCT19819.1"/>
    <property type="molecule type" value="Genomic_DNA"/>
</dbReference>
<organism evidence="4 5">
    <name type="scientific">Thiobaca trueperi</name>
    <dbReference type="NCBI Taxonomy" id="127458"/>
    <lineage>
        <taxon>Bacteria</taxon>
        <taxon>Pseudomonadati</taxon>
        <taxon>Pseudomonadota</taxon>
        <taxon>Gammaproteobacteria</taxon>
        <taxon>Chromatiales</taxon>
        <taxon>Chromatiaceae</taxon>
        <taxon>Thiobaca</taxon>
    </lineage>
</organism>
<dbReference type="SMART" id="SM00448">
    <property type="entry name" value="REC"/>
    <property type="match status" value="1"/>
</dbReference>
<dbReference type="Gene3D" id="3.40.50.2300">
    <property type="match status" value="1"/>
</dbReference>
<reference evidence="4 5" key="1">
    <citation type="submission" date="2019-03" db="EMBL/GenBank/DDBJ databases">
        <title>Genomic Encyclopedia of Type Strains, Phase IV (KMG-IV): sequencing the most valuable type-strain genomes for metagenomic binning, comparative biology and taxonomic classification.</title>
        <authorList>
            <person name="Goeker M."/>
        </authorList>
    </citation>
    <scope>NUCLEOTIDE SEQUENCE [LARGE SCALE GENOMIC DNA]</scope>
    <source>
        <strain evidence="4 5">DSM 13587</strain>
    </source>
</reference>
<dbReference type="PANTHER" id="PTHR44591">
    <property type="entry name" value="STRESS RESPONSE REGULATOR PROTEIN 1"/>
    <property type="match status" value="1"/>
</dbReference>
<evidence type="ECO:0000256" key="1">
    <source>
        <dbReference type="ARBA" id="ARBA00022553"/>
    </source>
</evidence>
<feature type="domain" description="Response regulatory" evidence="3">
    <location>
        <begin position="152"/>
        <end position="269"/>
    </location>
</feature>
<dbReference type="InterPro" id="IPR011006">
    <property type="entry name" value="CheY-like_superfamily"/>
</dbReference>
<dbReference type="InterPro" id="IPR050595">
    <property type="entry name" value="Bact_response_regulator"/>
</dbReference>
<dbReference type="PANTHER" id="PTHR44591:SF3">
    <property type="entry name" value="RESPONSE REGULATORY DOMAIN-CONTAINING PROTEIN"/>
    <property type="match status" value="1"/>
</dbReference>
<keyword evidence="1 2" id="KW-0597">Phosphoprotein</keyword>
<comment type="caution">
    <text evidence="4">The sequence shown here is derived from an EMBL/GenBank/DDBJ whole genome shotgun (WGS) entry which is preliminary data.</text>
</comment>
<dbReference type="CDD" id="cd17574">
    <property type="entry name" value="REC_OmpR"/>
    <property type="match status" value="1"/>
</dbReference>
<evidence type="ECO:0000259" key="3">
    <source>
        <dbReference type="PROSITE" id="PS50110"/>
    </source>
</evidence>
<proteinExistence type="predicted"/>
<dbReference type="InterPro" id="IPR001789">
    <property type="entry name" value="Sig_transdc_resp-reg_receiver"/>
</dbReference>
<dbReference type="AlphaFoldDB" id="A0A4R3MZQ6"/>
<feature type="modified residue" description="4-aspartylphosphate" evidence="2">
    <location>
        <position position="201"/>
    </location>
</feature>
<dbReference type="PROSITE" id="PS50110">
    <property type="entry name" value="RESPONSE_REGULATORY"/>
    <property type="match status" value="1"/>
</dbReference>
<dbReference type="GO" id="GO:0000160">
    <property type="term" value="P:phosphorelay signal transduction system"/>
    <property type="evidence" value="ECO:0007669"/>
    <property type="project" value="InterPro"/>
</dbReference>
<dbReference type="Proteomes" id="UP000295717">
    <property type="component" value="Unassembled WGS sequence"/>
</dbReference>
<evidence type="ECO:0000256" key="2">
    <source>
        <dbReference type="PROSITE-ProRule" id="PRU00169"/>
    </source>
</evidence>
<evidence type="ECO:0000313" key="5">
    <source>
        <dbReference type="Proteomes" id="UP000295717"/>
    </source>
</evidence>